<keyword evidence="1" id="KW-0732">Signal</keyword>
<name>A0A931E3F7_9BACT</name>
<dbReference type="EMBL" id="JADWYR010000001">
    <property type="protein sequence ID" value="MBG9374856.1"/>
    <property type="molecule type" value="Genomic_DNA"/>
</dbReference>
<evidence type="ECO:0000313" key="3">
    <source>
        <dbReference type="Proteomes" id="UP000628448"/>
    </source>
</evidence>
<evidence type="ECO:0000313" key="2">
    <source>
        <dbReference type="EMBL" id="MBG9374856.1"/>
    </source>
</evidence>
<keyword evidence="3" id="KW-1185">Reference proteome</keyword>
<feature type="chain" id="PRO_5036674851" evidence="1">
    <location>
        <begin position="23"/>
        <end position="336"/>
    </location>
</feature>
<dbReference type="SUPFAM" id="SSF117281">
    <property type="entry name" value="Kelch motif"/>
    <property type="match status" value="2"/>
</dbReference>
<dbReference type="Gene3D" id="2.120.10.80">
    <property type="entry name" value="Kelch-type beta propeller"/>
    <property type="match status" value="2"/>
</dbReference>
<sequence length="336" mass="37180">MTKSKYCLAALLVLLQATGCTKDTSTTDDEDDGNWIKRSTFEGVARSEAVAFVINDLAYVGTGYDGEERLQDFWSYNAALNSWEQKATFPGVARSSAAGFSTGTNGYIATGYDGTNKLKDCWQYNATSNEWVQKADFGGSARYDAVAAGISGQGFISSGWDGNYRKDLWQYDPSADTWTQKVSLSGDKRQAAVCFVHDNKLYVGLGQDNGTTVNDLHEYDPATETWTEKRKLTSISDESYDDDYSDIVRYNAVAFVIGDKAYVTTGTNGSLTNKTWEYDFSTDTWSRKTAFERSSRTGAVAFTIQDRGFVTTGNSGSSYYDDLNEFNPAQTYEEND</sequence>
<dbReference type="Pfam" id="PF01344">
    <property type="entry name" value="Kelch_1"/>
    <property type="match status" value="2"/>
</dbReference>
<gene>
    <name evidence="2" type="ORF">I5907_01305</name>
</gene>
<dbReference type="PANTHER" id="PTHR45632">
    <property type="entry name" value="LD33804P"/>
    <property type="match status" value="1"/>
</dbReference>
<dbReference type="InterPro" id="IPR015915">
    <property type="entry name" value="Kelch-typ_b-propeller"/>
</dbReference>
<accession>A0A931E3F7</accession>
<proteinExistence type="predicted"/>
<dbReference type="AlphaFoldDB" id="A0A931E3F7"/>
<evidence type="ECO:0000256" key="1">
    <source>
        <dbReference type="SAM" id="SignalP"/>
    </source>
</evidence>
<dbReference type="Proteomes" id="UP000628448">
    <property type="component" value="Unassembled WGS sequence"/>
</dbReference>
<feature type="signal peptide" evidence="1">
    <location>
        <begin position="1"/>
        <end position="22"/>
    </location>
</feature>
<protein>
    <submittedName>
        <fullName evidence="2">Galactose oxidase</fullName>
    </submittedName>
</protein>
<dbReference type="InterPro" id="IPR006652">
    <property type="entry name" value="Kelch_1"/>
</dbReference>
<comment type="caution">
    <text evidence="2">The sequence shown here is derived from an EMBL/GenBank/DDBJ whole genome shotgun (WGS) entry which is preliminary data.</text>
</comment>
<dbReference type="PANTHER" id="PTHR45632:SF5">
    <property type="entry name" value="KELCH-LIKE PROTEIN 22"/>
    <property type="match status" value="1"/>
</dbReference>
<reference evidence="2" key="1">
    <citation type="submission" date="2020-11" db="EMBL/GenBank/DDBJ databases">
        <title>Bacterial whole genome sequence for Panacibacter sp. DH6.</title>
        <authorList>
            <person name="Le V."/>
            <person name="Ko S."/>
            <person name="Ahn C.-Y."/>
            <person name="Oh H.-M."/>
        </authorList>
    </citation>
    <scope>NUCLEOTIDE SEQUENCE</scope>
    <source>
        <strain evidence="2">DH6</strain>
    </source>
</reference>
<organism evidence="2 3">
    <name type="scientific">Panacibacter microcysteis</name>
    <dbReference type="NCBI Taxonomy" id="2793269"/>
    <lineage>
        <taxon>Bacteria</taxon>
        <taxon>Pseudomonadati</taxon>
        <taxon>Bacteroidota</taxon>
        <taxon>Chitinophagia</taxon>
        <taxon>Chitinophagales</taxon>
        <taxon>Chitinophagaceae</taxon>
        <taxon>Panacibacter</taxon>
    </lineage>
</organism>